<organism evidence="2 3">
    <name type="scientific">Pyronema omphalodes (strain CBS 100304)</name>
    <name type="common">Pyronema confluens</name>
    <dbReference type="NCBI Taxonomy" id="1076935"/>
    <lineage>
        <taxon>Eukaryota</taxon>
        <taxon>Fungi</taxon>
        <taxon>Dikarya</taxon>
        <taxon>Ascomycota</taxon>
        <taxon>Pezizomycotina</taxon>
        <taxon>Pezizomycetes</taxon>
        <taxon>Pezizales</taxon>
        <taxon>Pyronemataceae</taxon>
        <taxon>Pyronema</taxon>
    </lineage>
</organism>
<feature type="region of interest" description="Disordered" evidence="1">
    <location>
        <begin position="552"/>
        <end position="578"/>
    </location>
</feature>
<dbReference type="SMART" id="SM00320">
    <property type="entry name" value="WD40"/>
    <property type="match status" value="3"/>
</dbReference>
<dbReference type="SUPFAM" id="SSF50969">
    <property type="entry name" value="YVTN repeat-like/Quinoprotein amine dehydrogenase"/>
    <property type="match status" value="1"/>
</dbReference>
<accession>U4L1D5</accession>
<dbReference type="OMA" id="AFHRPTQ"/>
<name>U4L1D5_PYROM</name>
<dbReference type="Proteomes" id="UP000018144">
    <property type="component" value="Unassembled WGS sequence"/>
</dbReference>
<dbReference type="SUPFAM" id="SSF50978">
    <property type="entry name" value="WD40 repeat-like"/>
    <property type="match status" value="1"/>
</dbReference>
<gene>
    <name evidence="2" type="ORF">PCON_07870</name>
</gene>
<dbReference type="eggNOG" id="KOG4155">
    <property type="taxonomic scope" value="Eukaryota"/>
</dbReference>
<dbReference type="EMBL" id="HF935408">
    <property type="protein sequence ID" value="CCX08277.1"/>
    <property type="molecule type" value="Genomic_DNA"/>
</dbReference>
<dbReference type="Gene3D" id="2.130.10.10">
    <property type="entry name" value="YVTN repeat-like/Quinoprotein amine dehydrogenase"/>
    <property type="match status" value="2"/>
</dbReference>
<dbReference type="InterPro" id="IPR049916">
    <property type="entry name" value="WDR72-like"/>
</dbReference>
<dbReference type="InterPro" id="IPR016024">
    <property type="entry name" value="ARM-type_fold"/>
</dbReference>
<reference evidence="2 3" key="1">
    <citation type="journal article" date="2013" name="PLoS Genet.">
        <title>The genome and development-dependent transcriptomes of Pyronema confluens: a window into fungal evolution.</title>
        <authorList>
            <person name="Traeger S."/>
            <person name="Altegoer F."/>
            <person name="Freitag M."/>
            <person name="Gabaldon T."/>
            <person name="Kempken F."/>
            <person name="Kumar A."/>
            <person name="Marcet-Houben M."/>
            <person name="Poggeler S."/>
            <person name="Stajich J.E."/>
            <person name="Nowrousian M."/>
        </authorList>
    </citation>
    <scope>NUCLEOTIDE SEQUENCE [LARGE SCALE GENOMIC DNA]</scope>
    <source>
        <strain evidence="3">CBS 100304</strain>
        <tissue evidence="2">Vegetative mycelium</tissue>
    </source>
</reference>
<dbReference type="PANTHER" id="PTHR44099">
    <property type="entry name" value="RABCONNECTIN-3B, ISOFORM A"/>
    <property type="match status" value="1"/>
</dbReference>
<dbReference type="InterPro" id="IPR001680">
    <property type="entry name" value="WD40_rpt"/>
</dbReference>
<evidence type="ECO:0000313" key="2">
    <source>
        <dbReference type="EMBL" id="CCX08277.1"/>
    </source>
</evidence>
<dbReference type="STRING" id="1076935.U4L1D5"/>
<proteinExistence type="predicted"/>
<dbReference type="AlphaFoldDB" id="U4L1D5"/>
<dbReference type="InterPro" id="IPR015943">
    <property type="entry name" value="WD40/YVTN_repeat-like_dom_sf"/>
</dbReference>
<dbReference type="SUPFAM" id="SSF48371">
    <property type="entry name" value="ARM repeat"/>
    <property type="match status" value="1"/>
</dbReference>
<sequence>MTTAPFSFPFSHWTSSALSPSSCNDVTSTLILSSHLIVGLSSGELCIYELSTSESGERSTYLLAHLLGHTSSIVAIAPYITASETSTSEQLFLTLSHDGQLSKWELSDKRCVQTAKETMVQGVRATGMAVVGRKEGSLVMVYGWACEVVVLNAESLERVAIWRGVPEWGFPVQRDVQEGTGLYTITIGGEIQSWIVQETREKRSYVVGFTKEEGTGKLEINEQWGAVRGVKRAGEGYLVWQAGGVSLHVKDAEGFRKTKEIERGTAGIEVDGETVVVKTVDHGVIILILKGDSWEEVGEWKPSDELKDEIILGVSAIYNTERKEGTMAAISRETTWTADNGIDISIASFVADDPEWSVKSLNNFRPRDYEKPSTCSEIFNNMLAVAHGTEINLYSTSAFLLNYHEPTASIKLKSDESTICLLKRVRIKEYVATGGAYGSKGGKEYLVAGTKSGELSIIESPSYQCSKRLPLFTNPIQSANLLPSDLGSRLRSTLLVSCGDAAAIVDVERARVMVNFPSHDHSRLVSFATQPGLNIVALTYEDGTRKEWNMGEEDGGVLLNPPPSRGSAASQDGDDVPDADWRAVKIGELEDHADDDDNCDGSIQLCDDFCRIGLPTAAINIRSVLSALEAAINTASMRTRETERRVVGNHPAIMNAKSLLTALVPGGSLGAYLYIDDEVDTGEELNELEEVQFALDQFLFRRKQPGSLGQLGAGGRITMLTPDALYGEEISPTLTSIRLLAILCLVSVLLKATGKENSVNTAVKRIIISHLGRERVSLGVFAKFWSDTNPLIRETSRQCLDSFLRALSPAERSSVVTYWAPYLPDTVAPELATQKEVLRAVILLGKLLVDHPDPPFPDALKKSLGSSISLLLNEPSSECIYQTTAIEVLGYTWTALEHSVDCLRLIHRLILISISHSKSSQSKASQVLPRALLSIAEKNSPLLVTSLAANIHPPPSSTPATDISSMATSSSAAMAIAASIIQCSPDLFFPVLGILLEAVLKTLDPSSGLRERVLPTVTKLIEAAVSAYDIVAFHRPSQRLAFSPAVGVVCVYDLKTGQTAFVLDGHTGVATALSFNPEGKMVVGVDGDEVLVWRLGTGIWGILGEEKALAPKVREVVVGWEKVEWKGEKMVRVLVKGGGEKDLAV</sequence>
<dbReference type="GO" id="GO:0005737">
    <property type="term" value="C:cytoplasm"/>
    <property type="evidence" value="ECO:0007669"/>
    <property type="project" value="TreeGrafter"/>
</dbReference>
<dbReference type="InterPro" id="IPR011044">
    <property type="entry name" value="Quino_amine_DH_bsu"/>
</dbReference>
<evidence type="ECO:0000256" key="1">
    <source>
        <dbReference type="SAM" id="MobiDB-lite"/>
    </source>
</evidence>
<dbReference type="InterPro" id="IPR036322">
    <property type="entry name" value="WD40_repeat_dom_sf"/>
</dbReference>
<protein>
    <submittedName>
        <fullName evidence="2">Similar to WD repeat-containing protein 7 acc. no. Q9Y4E6</fullName>
    </submittedName>
</protein>
<dbReference type="OrthoDB" id="338622at2759"/>
<dbReference type="PANTHER" id="PTHR44099:SF4">
    <property type="entry name" value="RABCONNECTIN-3B, ISOFORM A"/>
    <property type="match status" value="1"/>
</dbReference>
<keyword evidence="3" id="KW-1185">Reference proteome</keyword>
<evidence type="ECO:0000313" key="3">
    <source>
        <dbReference type="Proteomes" id="UP000018144"/>
    </source>
</evidence>